<name>A0A4R0XQ59_9MOLU</name>
<accession>A0A4R0XQ59</accession>
<protein>
    <recommendedName>
        <fullName evidence="4 12">Ribosomal RNA small subunit methyltransferase E</fullName>
        <ecNumber evidence="3 12">2.1.1.193</ecNumber>
    </recommendedName>
</protein>
<evidence type="ECO:0000313" key="15">
    <source>
        <dbReference type="Proteomes" id="UP000294192"/>
    </source>
</evidence>
<dbReference type="OrthoDB" id="9815641at2"/>
<gene>
    <name evidence="14" type="ORF">C4B24_00955</name>
</gene>
<dbReference type="Proteomes" id="UP000294192">
    <property type="component" value="Unassembled WGS sequence"/>
</dbReference>
<feature type="domain" description="Ribosomal RNA small subunit methyltransferase E methyltransferase" evidence="13">
    <location>
        <begin position="67"/>
        <end position="220"/>
    </location>
</feature>
<evidence type="ECO:0000256" key="12">
    <source>
        <dbReference type="PIRNR" id="PIRNR015601"/>
    </source>
</evidence>
<dbReference type="NCBIfam" id="TIGR00046">
    <property type="entry name" value="RsmE family RNA methyltransferase"/>
    <property type="match status" value="1"/>
</dbReference>
<organism evidence="14 15">
    <name type="scientific">Mycoplasma marinum</name>
    <dbReference type="NCBI Taxonomy" id="1937190"/>
    <lineage>
        <taxon>Bacteria</taxon>
        <taxon>Bacillati</taxon>
        <taxon>Mycoplasmatota</taxon>
        <taxon>Mollicutes</taxon>
        <taxon>Mycoplasmataceae</taxon>
        <taxon>Mycoplasma</taxon>
    </lineage>
</organism>
<keyword evidence="15" id="KW-1185">Reference proteome</keyword>
<dbReference type="InterPro" id="IPR006700">
    <property type="entry name" value="RsmE"/>
</dbReference>
<sequence>MFRFFVNNKIEETHFEISSETLKHMKVARISREKFICIFEGKFYICELENDMAKILEKLEEDHEHDGEVVIAAAIINTKRFEWMIQKAAELGATKIIPVLTKRVEQKLGNNISKKIERWNQIAKNACEQSFRNVPLTVTEPISFKEVLTIKIENKYIAHEKTKTAIKTSFKPKSLFLIGPEGGFTDEEVQLAENAKFENISLGKRILRAETASIYILSRIN</sequence>
<evidence type="ECO:0000256" key="7">
    <source>
        <dbReference type="ARBA" id="ARBA00022603"/>
    </source>
</evidence>
<comment type="caution">
    <text evidence="14">The sequence shown here is derived from an EMBL/GenBank/DDBJ whole genome shotgun (WGS) entry which is preliminary data.</text>
</comment>
<evidence type="ECO:0000256" key="9">
    <source>
        <dbReference type="ARBA" id="ARBA00022691"/>
    </source>
</evidence>
<dbReference type="EC" id="2.1.1.193" evidence="3 12"/>
<dbReference type="AlphaFoldDB" id="A0A4R0XQ59"/>
<dbReference type="Pfam" id="PF04452">
    <property type="entry name" value="Methyltrans_RNA"/>
    <property type="match status" value="1"/>
</dbReference>
<comment type="function">
    <text evidence="10 12">Specifically methylates the N3 position of the uracil ring of uridine 1498 (m3U1498) in 16S rRNA. Acts on the fully assembled 30S ribosomal subunit.</text>
</comment>
<evidence type="ECO:0000259" key="13">
    <source>
        <dbReference type="Pfam" id="PF04452"/>
    </source>
</evidence>
<dbReference type="GO" id="GO:0005737">
    <property type="term" value="C:cytoplasm"/>
    <property type="evidence" value="ECO:0007669"/>
    <property type="project" value="UniProtKB-SubCell"/>
</dbReference>
<evidence type="ECO:0000256" key="3">
    <source>
        <dbReference type="ARBA" id="ARBA00012328"/>
    </source>
</evidence>
<evidence type="ECO:0000256" key="4">
    <source>
        <dbReference type="ARBA" id="ARBA00013673"/>
    </source>
</evidence>
<dbReference type="PANTHER" id="PTHR30027">
    <property type="entry name" value="RIBOSOMAL RNA SMALL SUBUNIT METHYLTRANSFERASE E"/>
    <property type="match status" value="1"/>
</dbReference>
<keyword evidence="9 12" id="KW-0949">S-adenosyl-L-methionine</keyword>
<keyword evidence="8 12" id="KW-0808">Transferase</keyword>
<dbReference type="InterPro" id="IPR029026">
    <property type="entry name" value="tRNA_m1G_MTases_N"/>
</dbReference>
<evidence type="ECO:0000313" key="14">
    <source>
        <dbReference type="EMBL" id="TCG11705.1"/>
    </source>
</evidence>
<dbReference type="GO" id="GO:0070475">
    <property type="term" value="P:rRNA base methylation"/>
    <property type="evidence" value="ECO:0007669"/>
    <property type="project" value="TreeGrafter"/>
</dbReference>
<comment type="catalytic activity">
    <reaction evidence="11 12">
        <text>uridine(1498) in 16S rRNA + S-adenosyl-L-methionine = N(3)-methyluridine(1498) in 16S rRNA + S-adenosyl-L-homocysteine + H(+)</text>
        <dbReference type="Rhea" id="RHEA:42920"/>
        <dbReference type="Rhea" id="RHEA-COMP:10283"/>
        <dbReference type="Rhea" id="RHEA-COMP:10284"/>
        <dbReference type="ChEBI" id="CHEBI:15378"/>
        <dbReference type="ChEBI" id="CHEBI:57856"/>
        <dbReference type="ChEBI" id="CHEBI:59789"/>
        <dbReference type="ChEBI" id="CHEBI:65315"/>
        <dbReference type="ChEBI" id="CHEBI:74502"/>
        <dbReference type="EC" id="2.1.1.193"/>
    </reaction>
</comment>
<keyword evidence="6 12" id="KW-0698">rRNA processing</keyword>
<evidence type="ECO:0000256" key="1">
    <source>
        <dbReference type="ARBA" id="ARBA00004496"/>
    </source>
</evidence>
<dbReference type="SUPFAM" id="SSF75217">
    <property type="entry name" value="alpha/beta knot"/>
    <property type="match status" value="1"/>
</dbReference>
<dbReference type="EMBL" id="PSZO01000003">
    <property type="protein sequence ID" value="TCG11705.1"/>
    <property type="molecule type" value="Genomic_DNA"/>
</dbReference>
<evidence type="ECO:0000256" key="11">
    <source>
        <dbReference type="ARBA" id="ARBA00047944"/>
    </source>
</evidence>
<keyword evidence="7 12" id="KW-0489">Methyltransferase</keyword>
<keyword evidence="5 12" id="KW-0963">Cytoplasm</keyword>
<dbReference type="Gene3D" id="3.40.1280.10">
    <property type="match status" value="1"/>
</dbReference>
<evidence type="ECO:0000256" key="10">
    <source>
        <dbReference type="ARBA" id="ARBA00025699"/>
    </source>
</evidence>
<dbReference type="NCBIfam" id="NF008701">
    <property type="entry name" value="PRK11713.5-5"/>
    <property type="match status" value="1"/>
</dbReference>
<dbReference type="PIRSF" id="PIRSF015601">
    <property type="entry name" value="MTase_slr0722"/>
    <property type="match status" value="1"/>
</dbReference>
<proteinExistence type="inferred from homology"/>
<dbReference type="PANTHER" id="PTHR30027:SF3">
    <property type="entry name" value="16S RRNA (URACIL(1498)-N(3))-METHYLTRANSFERASE"/>
    <property type="match status" value="1"/>
</dbReference>
<evidence type="ECO:0000256" key="5">
    <source>
        <dbReference type="ARBA" id="ARBA00022490"/>
    </source>
</evidence>
<dbReference type="InterPro" id="IPR029028">
    <property type="entry name" value="Alpha/beta_knot_MTases"/>
</dbReference>
<dbReference type="CDD" id="cd18084">
    <property type="entry name" value="RsmE-like"/>
    <property type="match status" value="1"/>
</dbReference>
<dbReference type="GO" id="GO:0070042">
    <property type="term" value="F:rRNA (uridine-N3-)-methyltransferase activity"/>
    <property type="evidence" value="ECO:0007669"/>
    <property type="project" value="TreeGrafter"/>
</dbReference>
<reference evidence="14 15" key="1">
    <citation type="submission" date="2018-02" db="EMBL/GenBank/DDBJ databases">
        <title>Mycoplasma marinum and Mycoplasma todarodis sp. nov., moderately halophilic and psychrotolerant mycoplasmas isolated from cephalopods.</title>
        <authorList>
            <person name="Viver T."/>
        </authorList>
    </citation>
    <scope>NUCLEOTIDE SEQUENCE [LARGE SCALE GENOMIC DNA]</scope>
    <source>
        <strain evidence="14 15">PE</strain>
    </source>
</reference>
<dbReference type="RefSeq" id="WP_131598455.1">
    <property type="nucleotide sequence ID" value="NZ_CBDBYK010000001.1"/>
</dbReference>
<evidence type="ECO:0000256" key="8">
    <source>
        <dbReference type="ARBA" id="ARBA00022679"/>
    </source>
</evidence>
<evidence type="ECO:0000256" key="6">
    <source>
        <dbReference type="ARBA" id="ARBA00022552"/>
    </source>
</evidence>
<dbReference type="InterPro" id="IPR046886">
    <property type="entry name" value="RsmE_MTase_dom"/>
</dbReference>
<comment type="similarity">
    <text evidence="2 12">Belongs to the RNA methyltransferase RsmE family.</text>
</comment>
<evidence type="ECO:0000256" key="2">
    <source>
        <dbReference type="ARBA" id="ARBA00005528"/>
    </source>
</evidence>
<comment type="subcellular location">
    <subcellularLocation>
        <location evidence="1 12">Cytoplasm</location>
    </subcellularLocation>
</comment>